<dbReference type="InterPro" id="IPR036047">
    <property type="entry name" value="F-box-like_dom_sf"/>
</dbReference>
<keyword evidence="3" id="KW-1185">Reference proteome</keyword>
<dbReference type="CDD" id="cd09917">
    <property type="entry name" value="F-box_SF"/>
    <property type="match status" value="1"/>
</dbReference>
<feature type="region of interest" description="Disordered" evidence="1">
    <location>
        <begin position="20"/>
        <end position="40"/>
    </location>
</feature>
<sequence length="448" mass="49860">MGFITPKKMLRRLARALKPKHNCAPRTSPTHAPTKPTMPSPPELPLDIYELIIDFVWPDRDSLIACALTCRAWHQRSRYNLFYRVALHNLDQLSRYASQLAAEPALGAAARELFVTPYYSQSQLLGTFPFALAGKLPCVERLRLDIRRDFYPYIHPDFHGAFASFASVTTLELRRIQFPTLGDFATLVCALPRVHTLACWMVDWVKKTHDVGALRDRKQCLKLRSLELRDVPWSDAFADWLFTAATVQDLQTICVSGVAAKDVGHVERLLEAAGSSLRSLEIGLAPRPASRAKSKTVSEWEGDVGSYPRLVHNTSLRSLCLCLAQKSEWVPGLLSQANSPALREITVQLPRLPKPTKVKHLRFDALDGILSQPQFAALRRLVVECDAGAAAGVQAEAYEAEIAARLPLACARGIVAVRPRKVSVSMPVPMRAVAKNTTEGKPELWDPY</sequence>
<gene>
    <name evidence="2" type="ORF">DAEQUDRAFT_738662</name>
</gene>
<reference evidence="2 3" key="1">
    <citation type="journal article" date="2016" name="Mol. Biol. Evol.">
        <title>Comparative Genomics of Early-Diverging Mushroom-Forming Fungi Provides Insights into the Origins of Lignocellulose Decay Capabilities.</title>
        <authorList>
            <person name="Nagy L.G."/>
            <person name="Riley R."/>
            <person name="Tritt A."/>
            <person name="Adam C."/>
            <person name="Daum C."/>
            <person name="Floudas D."/>
            <person name="Sun H."/>
            <person name="Yadav J.S."/>
            <person name="Pangilinan J."/>
            <person name="Larsson K.H."/>
            <person name="Matsuura K."/>
            <person name="Barry K."/>
            <person name="Labutti K."/>
            <person name="Kuo R."/>
            <person name="Ohm R.A."/>
            <person name="Bhattacharya S.S."/>
            <person name="Shirouzu T."/>
            <person name="Yoshinaga Y."/>
            <person name="Martin F.M."/>
            <person name="Grigoriev I.V."/>
            <person name="Hibbett D.S."/>
        </authorList>
    </citation>
    <scope>NUCLEOTIDE SEQUENCE [LARGE SCALE GENOMIC DNA]</scope>
    <source>
        <strain evidence="2 3">L-15889</strain>
    </source>
</reference>
<proteinExistence type="predicted"/>
<name>A0A165PUF9_9APHY</name>
<protein>
    <recommendedName>
        <fullName evidence="4">F-box domain-containing protein</fullName>
    </recommendedName>
</protein>
<organism evidence="2 3">
    <name type="scientific">Daedalea quercina L-15889</name>
    <dbReference type="NCBI Taxonomy" id="1314783"/>
    <lineage>
        <taxon>Eukaryota</taxon>
        <taxon>Fungi</taxon>
        <taxon>Dikarya</taxon>
        <taxon>Basidiomycota</taxon>
        <taxon>Agaricomycotina</taxon>
        <taxon>Agaricomycetes</taxon>
        <taxon>Polyporales</taxon>
        <taxon>Fomitopsis</taxon>
    </lineage>
</organism>
<dbReference type="AlphaFoldDB" id="A0A165PUF9"/>
<evidence type="ECO:0000313" key="2">
    <source>
        <dbReference type="EMBL" id="KZT68633.1"/>
    </source>
</evidence>
<dbReference type="SUPFAM" id="SSF81383">
    <property type="entry name" value="F-box domain"/>
    <property type="match status" value="1"/>
</dbReference>
<evidence type="ECO:0000313" key="3">
    <source>
        <dbReference type="Proteomes" id="UP000076727"/>
    </source>
</evidence>
<dbReference type="OrthoDB" id="2753739at2759"/>
<dbReference type="Proteomes" id="UP000076727">
    <property type="component" value="Unassembled WGS sequence"/>
</dbReference>
<evidence type="ECO:0008006" key="4">
    <source>
        <dbReference type="Google" id="ProtNLM"/>
    </source>
</evidence>
<dbReference type="EMBL" id="KV429065">
    <property type="protein sequence ID" value="KZT68633.1"/>
    <property type="molecule type" value="Genomic_DNA"/>
</dbReference>
<evidence type="ECO:0000256" key="1">
    <source>
        <dbReference type="SAM" id="MobiDB-lite"/>
    </source>
</evidence>
<accession>A0A165PUF9</accession>